<evidence type="ECO:0000313" key="1">
    <source>
        <dbReference type="Proteomes" id="UP000515152"/>
    </source>
</evidence>
<protein>
    <submittedName>
        <fullName evidence="2">Uncharacterized protein LOC116222545 isoform X1</fullName>
    </submittedName>
</protein>
<reference evidence="2" key="1">
    <citation type="submission" date="2025-08" db="UniProtKB">
        <authorList>
            <consortium name="RefSeq"/>
        </authorList>
    </citation>
    <scope>IDENTIFICATION</scope>
</reference>
<organism evidence="1 2">
    <name type="scientific">Clupea harengus</name>
    <name type="common">Atlantic herring</name>
    <dbReference type="NCBI Taxonomy" id="7950"/>
    <lineage>
        <taxon>Eukaryota</taxon>
        <taxon>Metazoa</taxon>
        <taxon>Chordata</taxon>
        <taxon>Craniata</taxon>
        <taxon>Vertebrata</taxon>
        <taxon>Euteleostomi</taxon>
        <taxon>Actinopterygii</taxon>
        <taxon>Neopterygii</taxon>
        <taxon>Teleostei</taxon>
        <taxon>Clupei</taxon>
        <taxon>Clupeiformes</taxon>
        <taxon>Clupeoidei</taxon>
        <taxon>Clupeidae</taxon>
        <taxon>Clupea</taxon>
    </lineage>
</organism>
<dbReference type="RefSeq" id="XP_031432877.1">
    <property type="nucleotide sequence ID" value="XM_031577017.2"/>
</dbReference>
<dbReference type="GeneID" id="116222545"/>
<dbReference type="AlphaFoldDB" id="A0A6P8GBH6"/>
<sequence length="559" mass="64231">MTRNRTSLAFRLFFGFGVERRLGRCSITHLQLLLNQMEERNALALIMEDKWHIRVFVTNEAIRKVTLDGKPSNVETLLSVLKLKLGLQCDFTSQYEDPLFGNALCNLTDMSDLPERPTIKIISSLALTPAHSSSLSTCSTDILSPRNKDTHRHDPWPSEFEIQEFSVDINYRLRQGDLVYMRDGTLLQMSRDMKHAILERLAEAMYKYMAYPRDYHFDEVAAALVKKHPCLREPGSYSGYCGWKNSLKFKMGNYRTKLRRSGMADVKVNGCRRRRDFPDEDPPSLNIKKAKRNETNFLPNFPDGEDEVSLEAIRRELDMDAKKSLPDVIGIRKKMDQTFALRRKEIVEEQPPVSRIVERWPALFTETQIYDEFSRVASKNLRQQFYEALDRHTPSLIQMMKSKRGKVGQSLEGFLHQIDTQNITVTRTVVLRRLPMFLGDDDSEFCRTCFDSDNGEDSAHVPVGILTVIPEDDPTPNAADLHLHPSSVAVILEGDLVLDDLSSYPEAFCLLFGLVYALHLDYPRSMRYSFEFIQKILLDIGQNKLSPKMQTLKNALMNS</sequence>
<dbReference type="OrthoDB" id="6512834at2759"/>
<evidence type="ECO:0000313" key="2">
    <source>
        <dbReference type="RefSeq" id="XP_031432877.1"/>
    </source>
</evidence>
<accession>A0A6P8GBH6</accession>
<proteinExistence type="predicted"/>
<dbReference type="KEGG" id="char:116222545"/>
<dbReference type="PANTHER" id="PTHR31025:SF19">
    <property type="entry name" value="SI:CH73-42K18.1-RELATED"/>
    <property type="match status" value="1"/>
</dbReference>
<dbReference type="PANTHER" id="PTHR31025">
    <property type="entry name" value="SI:CH211-196P9.1-RELATED"/>
    <property type="match status" value="1"/>
</dbReference>
<gene>
    <name evidence="2" type="primary">LOC116222545</name>
</gene>
<dbReference type="Proteomes" id="UP000515152">
    <property type="component" value="Chromosome 11"/>
</dbReference>
<keyword evidence="1" id="KW-1185">Reference proteome</keyword>
<name>A0A6P8GBH6_CLUHA</name>